<feature type="binding site" evidence="7">
    <location>
        <position position="110"/>
    </location>
    <ligand>
        <name>substrate</name>
    </ligand>
</feature>
<keyword evidence="6 8" id="KW-0378">Hydrolase</keyword>
<reference evidence="10 11" key="1">
    <citation type="submission" date="2019-02" db="EMBL/GenBank/DDBJ databases">
        <title>Deep-cultivation of Planctomycetes and their phenomic and genomic characterization uncovers novel biology.</title>
        <authorList>
            <person name="Wiegand S."/>
            <person name="Jogler M."/>
            <person name="Boedeker C."/>
            <person name="Pinto D."/>
            <person name="Vollmers J."/>
            <person name="Rivas-Marin E."/>
            <person name="Kohn T."/>
            <person name="Peeters S.H."/>
            <person name="Heuer A."/>
            <person name="Rast P."/>
            <person name="Oberbeckmann S."/>
            <person name="Bunk B."/>
            <person name="Jeske O."/>
            <person name="Meyerdierks A."/>
            <person name="Storesund J.E."/>
            <person name="Kallscheuer N."/>
            <person name="Luecker S."/>
            <person name="Lage O.M."/>
            <person name="Pohl T."/>
            <person name="Merkel B.J."/>
            <person name="Hornburger P."/>
            <person name="Mueller R.-W."/>
            <person name="Bruemmer F."/>
            <person name="Labrenz M."/>
            <person name="Spormann A.M."/>
            <person name="Op den Camp H."/>
            <person name="Overmann J."/>
            <person name="Amann R."/>
            <person name="Jetten M.S.M."/>
            <person name="Mascher T."/>
            <person name="Medema M.H."/>
            <person name="Devos D.P."/>
            <person name="Kaster A.-K."/>
            <person name="Ovreas L."/>
            <person name="Rohde M."/>
            <person name="Galperin M.Y."/>
            <person name="Jogler C."/>
        </authorList>
    </citation>
    <scope>NUCLEOTIDE SEQUENCE [LARGE SCALE GENOMIC DNA]</scope>
    <source>
        <strain evidence="10 11">Spa11</strain>
    </source>
</reference>
<dbReference type="InterPro" id="IPR000895">
    <property type="entry name" value="Transthyretin/HIU_hydrolase"/>
</dbReference>
<dbReference type="PRINTS" id="PR00189">
    <property type="entry name" value="TRNSTHYRETIN"/>
</dbReference>
<keyword evidence="11" id="KW-1185">Reference proteome</keyword>
<organism evidence="10 11">
    <name type="scientific">Botrimarina mediterranea</name>
    <dbReference type="NCBI Taxonomy" id="2528022"/>
    <lineage>
        <taxon>Bacteria</taxon>
        <taxon>Pseudomonadati</taxon>
        <taxon>Planctomycetota</taxon>
        <taxon>Planctomycetia</taxon>
        <taxon>Pirellulales</taxon>
        <taxon>Lacipirellulaceae</taxon>
        <taxon>Botrimarina</taxon>
    </lineage>
</organism>
<feature type="binding site" evidence="7">
    <location>
        <position position="7"/>
    </location>
    <ligand>
        <name>substrate</name>
    </ligand>
</feature>
<evidence type="ECO:0000256" key="8">
    <source>
        <dbReference type="RuleBase" id="RU361270"/>
    </source>
</evidence>
<dbReference type="KEGG" id="bmei:Spa11_23710"/>
<dbReference type="RefSeq" id="WP_145112338.1">
    <property type="nucleotide sequence ID" value="NZ_CP036349.1"/>
</dbReference>
<dbReference type="NCBIfam" id="TIGR02962">
    <property type="entry name" value="hdxy_isourate"/>
    <property type="match status" value="1"/>
</dbReference>
<dbReference type="PANTHER" id="PTHR10395">
    <property type="entry name" value="URICASE AND TRANSTHYRETIN-RELATED"/>
    <property type="match status" value="1"/>
</dbReference>
<dbReference type="AlphaFoldDB" id="A0A518K8Q0"/>
<dbReference type="InterPro" id="IPR014306">
    <property type="entry name" value="Hydroxyisourate_hydrolase"/>
</dbReference>
<dbReference type="InterPro" id="IPR036817">
    <property type="entry name" value="Transthyretin/HIU_hydrolase_sf"/>
</dbReference>
<dbReference type="EC" id="3.5.2.17" evidence="8"/>
<proteinExistence type="inferred from homology"/>
<evidence type="ECO:0000313" key="11">
    <source>
        <dbReference type="Proteomes" id="UP000316426"/>
    </source>
</evidence>
<comment type="catalytic activity">
    <reaction evidence="1 8">
        <text>5-hydroxyisourate + H2O = 5-hydroxy-2-oxo-4-ureido-2,5-dihydro-1H-imidazole-5-carboxylate + H(+)</text>
        <dbReference type="Rhea" id="RHEA:23736"/>
        <dbReference type="ChEBI" id="CHEBI:15377"/>
        <dbReference type="ChEBI" id="CHEBI:15378"/>
        <dbReference type="ChEBI" id="CHEBI:18072"/>
        <dbReference type="ChEBI" id="CHEBI:58639"/>
        <dbReference type="EC" id="3.5.2.17"/>
    </reaction>
</comment>
<keyword evidence="5 8" id="KW-0659">Purine metabolism</keyword>
<gene>
    <name evidence="10" type="primary">hiuH</name>
    <name evidence="10" type="ORF">Spa11_23710</name>
</gene>
<evidence type="ECO:0000256" key="3">
    <source>
        <dbReference type="ARBA" id="ARBA00009850"/>
    </source>
</evidence>
<dbReference type="InterPro" id="IPR023419">
    <property type="entry name" value="Transthyretin_CS"/>
</dbReference>
<evidence type="ECO:0000256" key="1">
    <source>
        <dbReference type="ARBA" id="ARBA00001043"/>
    </source>
</evidence>
<evidence type="ECO:0000256" key="5">
    <source>
        <dbReference type="ARBA" id="ARBA00022631"/>
    </source>
</evidence>
<comment type="function">
    <text evidence="2">Catalyzes the hydrolysis of 5-hydroxyisourate (HIU) to 2-oxo-4-hydroxy-4-carboxy-5-ureidoimidazoline (OHCU).</text>
</comment>
<dbReference type="InterPro" id="IPR023418">
    <property type="entry name" value="Thyroxine_BS"/>
</dbReference>
<feature type="binding site" evidence="7">
    <location>
        <position position="46"/>
    </location>
    <ligand>
        <name>substrate</name>
    </ligand>
</feature>
<dbReference type="PANTHER" id="PTHR10395:SF7">
    <property type="entry name" value="5-HYDROXYISOURATE HYDROLASE"/>
    <property type="match status" value="1"/>
</dbReference>
<protein>
    <recommendedName>
        <fullName evidence="8">5-hydroxyisourate hydrolase</fullName>
        <shortName evidence="8">HIU hydrolase</shortName>
        <shortName evidence="8">HIUHase</shortName>
        <ecNumber evidence="8">3.5.2.17</ecNumber>
    </recommendedName>
</protein>
<comment type="similarity">
    <text evidence="3 8">Belongs to the transthyretin family. 5-hydroxyisourate hydrolase subfamily.</text>
</comment>
<dbReference type="SUPFAM" id="SSF49472">
    <property type="entry name" value="Transthyretin (synonym: prealbumin)"/>
    <property type="match status" value="1"/>
</dbReference>
<dbReference type="Proteomes" id="UP000316426">
    <property type="component" value="Chromosome"/>
</dbReference>
<dbReference type="InterPro" id="IPR023416">
    <property type="entry name" value="Transthyretin/HIU_hydrolase_d"/>
</dbReference>
<evidence type="ECO:0000256" key="6">
    <source>
        <dbReference type="ARBA" id="ARBA00022801"/>
    </source>
</evidence>
<dbReference type="Pfam" id="PF00576">
    <property type="entry name" value="Transthyretin"/>
    <property type="match status" value="1"/>
</dbReference>
<sequence>MSPITTHVLDISLGEPAEGVVITLAKLDEHGQPTAVGHGVTNADGRVTTLLPPGEAAPGVYRLTFETTAYFARTHRESFYPRIEVTFHVTEAESHYHVPLLLSPFGYSTYRGS</sequence>
<comment type="subunit">
    <text evidence="4 8">Homotetramer.</text>
</comment>
<dbReference type="EMBL" id="CP036349">
    <property type="protein sequence ID" value="QDV74171.1"/>
    <property type="molecule type" value="Genomic_DNA"/>
</dbReference>
<name>A0A518K8Q0_9BACT</name>
<feature type="domain" description="Transthyretin/hydroxyisourate hydrolase" evidence="9">
    <location>
        <begin position="1"/>
        <end position="112"/>
    </location>
</feature>
<evidence type="ECO:0000259" key="9">
    <source>
        <dbReference type="SMART" id="SM00095"/>
    </source>
</evidence>
<evidence type="ECO:0000256" key="7">
    <source>
        <dbReference type="PIRSR" id="PIRSR600895-51"/>
    </source>
</evidence>
<evidence type="ECO:0000256" key="4">
    <source>
        <dbReference type="ARBA" id="ARBA00011881"/>
    </source>
</evidence>
<dbReference type="CDD" id="cd05822">
    <property type="entry name" value="TLP_HIUase"/>
    <property type="match status" value="1"/>
</dbReference>
<dbReference type="PROSITE" id="PS00769">
    <property type="entry name" value="TRANSTHYRETIN_2"/>
    <property type="match status" value="1"/>
</dbReference>
<accession>A0A518K8Q0</accession>
<evidence type="ECO:0000256" key="2">
    <source>
        <dbReference type="ARBA" id="ARBA00002704"/>
    </source>
</evidence>
<dbReference type="GO" id="GO:0006144">
    <property type="term" value="P:purine nucleobase metabolic process"/>
    <property type="evidence" value="ECO:0007669"/>
    <property type="project" value="UniProtKB-KW"/>
</dbReference>
<dbReference type="SMART" id="SM00095">
    <property type="entry name" value="TR_THY"/>
    <property type="match status" value="1"/>
</dbReference>
<dbReference type="GO" id="GO:0033971">
    <property type="term" value="F:hydroxyisourate hydrolase activity"/>
    <property type="evidence" value="ECO:0007669"/>
    <property type="project" value="UniProtKB-EC"/>
</dbReference>
<dbReference type="Gene3D" id="2.60.40.180">
    <property type="entry name" value="Transthyretin/hydroxyisourate hydrolase domain"/>
    <property type="match status" value="1"/>
</dbReference>
<evidence type="ECO:0000313" key="10">
    <source>
        <dbReference type="EMBL" id="QDV74171.1"/>
    </source>
</evidence>
<dbReference type="PROSITE" id="PS00768">
    <property type="entry name" value="TRANSTHYRETIN_1"/>
    <property type="match status" value="1"/>
</dbReference>